<dbReference type="AlphaFoldDB" id="A0A512BGH2"/>
<evidence type="ECO:0000313" key="8">
    <source>
        <dbReference type="Proteomes" id="UP000321513"/>
    </source>
</evidence>
<dbReference type="InterPro" id="IPR001478">
    <property type="entry name" value="PDZ"/>
</dbReference>
<dbReference type="Gene3D" id="3.30.750.44">
    <property type="match status" value="1"/>
</dbReference>
<feature type="domain" description="PDZ" evidence="6">
    <location>
        <begin position="72"/>
        <end position="144"/>
    </location>
</feature>
<keyword evidence="8" id="KW-1185">Reference proteome</keyword>
<dbReference type="PANTHER" id="PTHR32060:SF30">
    <property type="entry name" value="CARBOXY-TERMINAL PROCESSING PROTEASE CTPA"/>
    <property type="match status" value="1"/>
</dbReference>
<dbReference type="GO" id="GO:0007165">
    <property type="term" value="P:signal transduction"/>
    <property type="evidence" value="ECO:0007669"/>
    <property type="project" value="TreeGrafter"/>
</dbReference>
<dbReference type="GO" id="GO:0006508">
    <property type="term" value="P:proteolysis"/>
    <property type="evidence" value="ECO:0007669"/>
    <property type="project" value="UniProtKB-KW"/>
</dbReference>
<dbReference type="SUPFAM" id="SSF52096">
    <property type="entry name" value="ClpP/crotonase"/>
    <property type="match status" value="1"/>
</dbReference>
<dbReference type="NCBIfam" id="TIGR00225">
    <property type="entry name" value="prc"/>
    <property type="match status" value="1"/>
</dbReference>
<gene>
    <name evidence="7" type="ORF">SAE01_35590</name>
</gene>
<evidence type="ECO:0000256" key="1">
    <source>
        <dbReference type="ARBA" id="ARBA00009179"/>
    </source>
</evidence>
<dbReference type="Gene3D" id="2.30.42.10">
    <property type="match status" value="1"/>
</dbReference>
<dbReference type="Pfam" id="PF13180">
    <property type="entry name" value="PDZ_2"/>
    <property type="match status" value="1"/>
</dbReference>
<dbReference type="PROSITE" id="PS50106">
    <property type="entry name" value="PDZ"/>
    <property type="match status" value="1"/>
</dbReference>
<dbReference type="PANTHER" id="PTHR32060">
    <property type="entry name" value="TAIL-SPECIFIC PROTEASE"/>
    <property type="match status" value="1"/>
</dbReference>
<dbReference type="GO" id="GO:0004175">
    <property type="term" value="F:endopeptidase activity"/>
    <property type="evidence" value="ECO:0007669"/>
    <property type="project" value="TreeGrafter"/>
</dbReference>
<evidence type="ECO:0000256" key="5">
    <source>
        <dbReference type="RuleBase" id="RU004404"/>
    </source>
</evidence>
<dbReference type="CDD" id="cd06782">
    <property type="entry name" value="cpPDZ_CPP-like"/>
    <property type="match status" value="1"/>
</dbReference>
<dbReference type="InterPro" id="IPR005151">
    <property type="entry name" value="Tail-specific_protease"/>
</dbReference>
<keyword evidence="3 5" id="KW-0378">Hydrolase</keyword>
<dbReference type="CDD" id="cd07560">
    <property type="entry name" value="Peptidase_S41_CPP"/>
    <property type="match status" value="1"/>
</dbReference>
<protein>
    <submittedName>
        <fullName evidence="7">Peptidase S41</fullName>
    </submittedName>
</protein>
<dbReference type="InterPro" id="IPR036034">
    <property type="entry name" value="PDZ_sf"/>
</dbReference>
<dbReference type="SMART" id="SM00228">
    <property type="entry name" value="PDZ"/>
    <property type="match status" value="1"/>
</dbReference>
<evidence type="ECO:0000259" key="6">
    <source>
        <dbReference type="PROSITE" id="PS50106"/>
    </source>
</evidence>
<dbReference type="SMART" id="SM00245">
    <property type="entry name" value="TSPc"/>
    <property type="match status" value="1"/>
</dbReference>
<dbReference type="Gene3D" id="3.90.226.10">
    <property type="entry name" value="2-enoyl-CoA Hydratase, Chain A, domain 1"/>
    <property type="match status" value="1"/>
</dbReference>
<dbReference type="InterPro" id="IPR029045">
    <property type="entry name" value="ClpP/crotonase-like_dom_sf"/>
</dbReference>
<evidence type="ECO:0000313" key="7">
    <source>
        <dbReference type="EMBL" id="GEO11063.1"/>
    </source>
</evidence>
<dbReference type="InterPro" id="IPR004447">
    <property type="entry name" value="Peptidase_S41A"/>
</dbReference>
<dbReference type="Pfam" id="PF03572">
    <property type="entry name" value="Peptidase_S41"/>
    <property type="match status" value="1"/>
</dbReference>
<proteinExistence type="inferred from homology"/>
<comment type="similarity">
    <text evidence="1 5">Belongs to the peptidase S41A family.</text>
</comment>
<dbReference type="SUPFAM" id="SSF50156">
    <property type="entry name" value="PDZ domain-like"/>
    <property type="match status" value="1"/>
</dbReference>
<keyword evidence="4 5" id="KW-0720">Serine protease</keyword>
<accession>A0A512BGH2</accession>
<evidence type="ECO:0000256" key="4">
    <source>
        <dbReference type="ARBA" id="ARBA00022825"/>
    </source>
</evidence>
<organism evidence="7 8">
    <name type="scientific">Segetibacter aerophilus</name>
    <dbReference type="NCBI Taxonomy" id="670293"/>
    <lineage>
        <taxon>Bacteria</taxon>
        <taxon>Pseudomonadati</taxon>
        <taxon>Bacteroidota</taxon>
        <taxon>Chitinophagia</taxon>
        <taxon>Chitinophagales</taxon>
        <taxon>Chitinophagaceae</taxon>
        <taxon>Segetibacter</taxon>
    </lineage>
</organism>
<evidence type="ECO:0000256" key="2">
    <source>
        <dbReference type="ARBA" id="ARBA00022670"/>
    </source>
</evidence>
<comment type="caution">
    <text evidence="7">The sequence shown here is derived from an EMBL/GenBank/DDBJ whole genome shotgun (WGS) entry which is preliminary data.</text>
</comment>
<dbReference type="EMBL" id="BJYT01000015">
    <property type="protein sequence ID" value="GEO11063.1"/>
    <property type="molecule type" value="Genomic_DNA"/>
</dbReference>
<dbReference type="Proteomes" id="UP000321513">
    <property type="component" value="Unassembled WGS sequence"/>
</dbReference>
<evidence type="ECO:0000256" key="3">
    <source>
        <dbReference type="ARBA" id="ARBA00022801"/>
    </source>
</evidence>
<reference evidence="7 8" key="1">
    <citation type="submission" date="2019-07" db="EMBL/GenBank/DDBJ databases">
        <title>Whole genome shotgun sequence of Segetibacter aerophilus NBRC 106135.</title>
        <authorList>
            <person name="Hosoyama A."/>
            <person name="Uohara A."/>
            <person name="Ohji S."/>
            <person name="Ichikawa N."/>
        </authorList>
    </citation>
    <scope>NUCLEOTIDE SEQUENCE [LARGE SCALE GENOMIC DNA]</scope>
    <source>
        <strain evidence="7 8">NBRC 106135</strain>
    </source>
</reference>
<dbReference type="GO" id="GO:0008236">
    <property type="term" value="F:serine-type peptidase activity"/>
    <property type="evidence" value="ECO:0007669"/>
    <property type="project" value="UniProtKB-KW"/>
</dbReference>
<keyword evidence="2 5" id="KW-0645">Protease</keyword>
<name>A0A512BGH2_9BACT</name>
<dbReference type="GO" id="GO:0030288">
    <property type="term" value="C:outer membrane-bounded periplasmic space"/>
    <property type="evidence" value="ECO:0007669"/>
    <property type="project" value="TreeGrafter"/>
</dbReference>
<sequence length="510" mass="57023">MVIGMVVGYKLHENSGVKNFFTISNKSPMQEVLDLIRLRYVDKVPVDSIGDRAINNLLHQLDPHSVFIPASDIEYVNDDLRGNFSGIGIEFQLFSDTVNVINVLPGGPSAKAGLMVGDKFIKVNDSINIAGKHLQADDIRKLLRGESGSPVKLTVLRNRQLVPVTVNRGTIAVPSVDAAYMITPNTGFIHINKFAETTYPEFMQALEKLKAQQMQKLILDLRGNGGGLLSQAVNIADEFLDEDKLIVYTQGSHVPKNEYRCKRPGLFEKGELVLLVDEGSASASEVLAGALQDWDRATIVGRRSFGKGLVQEQFELSDGSALRLTVARYYSPLGRNIQKSYKEGYDKYEEEVTQRFHNGEVLKGDTTKRLGPAFKTPKGRIVYGGGAITPDIYVPFDTASMGKEIMKLYLKGTLSNFIYTYFIEHKKEFEQYKKTSDLAGFKAGEVEWNALKTFAMKDSVDLTKVAPKDKAYIIKRIPALIARQMWRYEGYYEVMNQSDDFVQKALSVLK</sequence>